<gene>
    <name evidence="3" type="ORF">PVAP13_5KG206700</name>
</gene>
<comment type="caution">
    <text evidence="3">The sequence shown here is derived from an EMBL/GenBank/DDBJ whole genome shotgun (WGS) entry which is preliminary data.</text>
</comment>
<keyword evidence="4" id="KW-1185">Reference proteome</keyword>
<evidence type="ECO:0000259" key="1">
    <source>
        <dbReference type="Pfam" id="PF00646"/>
    </source>
</evidence>
<dbReference type="Pfam" id="PF00646">
    <property type="entry name" value="F-box"/>
    <property type="match status" value="1"/>
</dbReference>
<dbReference type="InterPro" id="IPR036047">
    <property type="entry name" value="F-box-like_dom_sf"/>
</dbReference>
<sequence length="444" mass="49283">MQPDRSCDMAAALPALTEELVEEILLRIPPDEPSLLIRAALVCKDWRRILSDGGFRRRYCRFHRSPPLLGYINNQYFRTAFVPTTSFSPTQLPAGIYSYLAALDCRHGRVLIRATKSCSPSAGLLIVWDPITGDQQHLSLPAHPHLNNSNQLLCSFTGAVLCAVDGCDHLDCHGGPFLVVFVGTPPHPADGAAGVVTHARAAVYSSETGAWSDDRTSSSDDSYHYVKATKPLLLGDALYFTLVSSNGVIRILKYDLGGHGLSVVDTPPQVCRKVVPTDVDGGLGLVEFTYKNFIYMWSRSSLQADDADGGIERWVRHNVGHLETLIPWPPHHRSVYRHHRYDSIHFAEGTDFIFLSFDNYIDTGVFTLDLKSRQLTRVAERPGCGILPYMSFYTPDLAKGKLCHRDKDAMVHHSINHSGSAEGRPPSREFDSQFAQKKLSLVAR</sequence>
<proteinExistence type="predicted"/>
<dbReference type="PANTHER" id="PTHR32133:SF327">
    <property type="entry name" value="F-BOX DOMAIN-CONTAINING PROTEIN"/>
    <property type="match status" value="1"/>
</dbReference>
<dbReference type="SUPFAM" id="SSF81383">
    <property type="entry name" value="F-box domain"/>
    <property type="match status" value="1"/>
</dbReference>
<evidence type="ECO:0008006" key="5">
    <source>
        <dbReference type="Google" id="ProtNLM"/>
    </source>
</evidence>
<dbReference type="AlphaFoldDB" id="A0A8T0SIM9"/>
<evidence type="ECO:0000313" key="3">
    <source>
        <dbReference type="EMBL" id="KAG2596955.1"/>
    </source>
</evidence>
<evidence type="ECO:0000313" key="4">
    <source>
        <dbReference type="Proteomes" id="UP000823388"/>
    </source>
</evidence>
<reference evidence="3 4" key="1">
    <citation type="submission" date="2020-05" db="EMBL/GenBank/DDBJ databases">
        <title>WGS assembly of Panicum virgatum.</title>
        <authorList>
            <person name="Lovell J.T."/>
            <person name="Jenkins J."/>
            <person name="Shu S."/>
            <person name="Juenger T.E."/>
            <person name="Schmutz J."/>
        </authorList>
    </citation>
    <scope>NUCLEOTIDE SEQUENCE [LARGE SCALE GENOMIC DNA]</scope>
    <source>
        <strain evidence="4">cv. AP13</strain>
    </source>
</reference>
<dbReference type="InterPro" id="IPR001810">
    <property type="entry name" value="F-box_dom"/>
</dbReference>
<dbReference type="Gene3D" id="1.20.1280.50">
    <property type="match status" value="1"/>
</dbReference>
<organism evidence="3 4">
    <name type="scientific">Panicum virgatum</name>
    <name type="common">Blackwell switchgrass</name>
    <dbReference type="NCBI Taxonomy" id="38727"/>
    <lineage>
        <taxon>Eukaryota</taxon>
        <taxon>Viridiplantae</taxon>
        <taxon>Streptophyta</taxon>
        <taxon>Embryophyta</taxon>
        <taxon>Tracheophyta</taxon>
        <taxon>Spermatophyta</taxon>
        <taxon>Magnoliopsida</taxon>
        <taxon>Liliopsida</taxon>
        <taxon>Poales</taxon>
        <taxon>Poaceae</taxon>
        <taxon>PACMAD clade</taxon>
        <taxon>Panicoideae</taxon>
        <taxon>Panicodae</taxon>
        <taxon>Paniceae</taxon>
        <taxon>Panicinae</taxon>
        <taxon>Panicum</taxon>
        <taxon>Panicum sect. Hiantes</taxon>
    </lineage>
</organism>
<feature type="domain" description="F-box" evidence="1">
    <location>
        <begin position="16"/>
        <end position="55"/>
    </location>
</feature>
<evidence type="ECO:0000259" key="2">
    <source>
        <dbReference type="Pfam" id="PF23635"/>
    </source>
</evidence>
<protein>
    <recommendedName>
        <fullName evidence="5">F-box domain-containing protein</fullName>
    </recommendedName>
</protein>
<name>A0A8T0SIM9_PANVG</name>
<dbReference type="Pfam" id="PF23635">
    <property type="entry name" value="Beta-prop_AT5G49610-like"/>
    <property type="match status" value="1"/>
</dbReference>
<feature type="domain" description="F-box protein AT5G49610-like beta-propeller" evidence="2">
    <location>
        <begin position="103"/>
        <end position="395"/>
    </location>
</feature>
<dbReference type="InterPro" id="IPR056594">
    <property type="entry name" value="AT5G49610-like_b-prop"/>
</dbReference>
<dbReference type="Proteomes" id="UP000823388">
    <property type="component" value="Chromosome 5K"/>
</dbReference>
<dbReference type="EMBL" id="CM029045">
    <property type="protein sequence ID" value="KAG2596955.1"/>
    <property type="molecule type" value="Genomic_DNA"/>
</dbReference>
<dbReference type="PANTHER" id="PTHR32133">
    <property type="entry name" value="OS07G0120400 PROTEIN"/>
    <property type="match status" value="1"/>
</dbReference>
<accession>A0A8T0SIM9</accession>